<dbReference type="InterPro" id="IPR036291">
    <property type="entry name" value="NAD(P)-bd_dom_sf"/>
</dbReference>
<dbReference type="eggNOG" id="COG2084">
    <property type="taxonomic scope" value="Bacteria"/>
</dbReference>
<keyword evidence="2" id="KW-0520">NAD</keyword>
<dbReference type="SUPFAM" id="SSF51735">
    <property type="entry name" value="NAD(P)-binding Rossmann-fold domains"/>
    <property type="match status" value="1"/>
</dbReference>
<dbReference type="EC" id="1.1.1.291" evidence="6"/>
<evidence type="ECO:0000256" key="1">
    <source>
        <dbReference type="ARBA" id="ARBA00023002"/>
    </source>
</evidence>
<feature type="domain" description="6-phosphogluconate dehydrogenase NADP-binding" evidence="4">
    <location>
        <begin position="6"/>
        <end position="162"/>
    </location>
</feature>
<dbReference type="Pfam" id="PF03446">
    <property type="entry name" value="NAD_binding_2"/>
    <property type="match status" value="1"/>
</dbReference>
<dbReference type="Gene3D" id="3.40.50.720">
    <property type="entry name" value="NAD(P)-binding Rossmann-like Domain"/>
    <property type="match status" value="1"/>
</dbReference>
<proteinExistence type="predicted"/>
<evidence type="ECO:0000259" key="5">
    <source>
        <dbReference type="Pfam" id="PF14833"/>
    </source>
</evidence>
<dbReference type="InterPro" id="IPR006115">
    <property type="entry name" value="6PGDH_NADP-bd"/>
</dbReference>
<dbReference type="AlphaFoldDB" id="A0A1U9YWW7"/>
<evidence type="ECO:0000259" key="4">
    <source>
        <dbReference type="Pfam" id="PF03446"/>
    </source>
</evidence>
<dbReference type="PIRSF" id="PIRSF000103">
    <property type="entry name" value="HIBADH"/>
    <property type="match status" value="1"/>
</dbReference>
<dbReference type="PANTHER" id="PTHR43060:SF15">
    <property type="entry name" value="3-HYDROXYISOBUTYRATE DEHYDROGENASE-LIKE 1, MITOCHONDRIAL-RELATED"/>
    <property type="match status" value="1"/>
</dbReference>
<dbReference type="Gene3D" id="1.10.1040.10">
    <property type="entry name" value="N-(1-d-carboxylethyl)-l-norvaline Dehydrogenase, domain 2"/>
    <property type="match status" value="1"/>
</dbReference>
<dbReference type="SUPFAM" id="SSF48179">
    <property type="entry name" value="6-phosphogluconate dehydrogenase C-terminal domain-like"/>
    <property type="match status" value="1"/>
</dbReference>
<feature type="active site" evidence="3">
    <location>
        <position position="172"/>
    </location>
</feature>
<evidence type="ECO:0000313" key="6">
    <source>
        <dbReference type="EMBL" id="AQZ49926.1"/>
    </source>
</evidence>
<sequence>MSNNETIGFIGLGVMGGPMCANMARKHDGKVLAFDLSEAALKAVEDAGAERVGSVKALAEQADVIFLSLPGGPQVDAVAGEIAAASGRCSLVVDLSTTPVATARKVAADLAAHNIGFADAPVARTREAAQKGALAIMVGASDAVYQRIRPMLDYIATDVTHGGDVGAGQVLKLVNNMLVFANTVALAEMIVLGEKAGVAADVLLDAVSKGSGDSFVLRNHGMKAMLPREFPDKAFSPEYVLKDISYVFELAQQSGVALPSAAAARRYYEVATTTDLSGRYFPGVIELVERGVMASDKGEAE</sequence>
<evidence type="ECO:0000256" key="2">
    <source>
        <dbReference type="ARBA" id="ARBA00023027"/>
    </source>
</evidence>
<gene>
    <name evidence="6" type="primary">hgd_2</name>
    <name evidence="6" type="ORF">Mame_00543</name>
</gene>
<feature type="domain" description="3-hydroxyisobutyrate dehydrogenase-like NAD-binding" evidence="5">
    <location>
        <begin position="166"/>
        <end position="275"/>
    </location>
</feature>
<dbReference type="OrthoDB" id="9812907at2"/>
<dbReference type="InterPro" id="IPR015815">
    <property type="entry name" value="HIBADH-related"/>
</dbReference>
<protein>
    <submittedName>
        <fullName evidence="6">2-(Hydroxymethyl)glutarate dehydrogenase</fullName>
        <ecNumber evidence="6">1.1.1.291</ecNumber>
    </submittedName>
</protein>
<accession>A0A1U9YWW7</accession>
<organism evidence="6 7">
    <name type="scientific">Martelella mediterranea DSM 17316</name>
    <dbReference type="NCBI Taxonomy" id="1122214"/>
    <lineage>
        <taxon>Bacteria</taxon>
        <taxon>Pseudomonadati</taxon>
        <taxon>Pseudomonadota</taxon>
        <taxon>Alphaproteobacteria</taxon>
        <taxon>Hyphomicrobiales</taxon>
        <taxon>Aurantimonadaceae</taxon>
        <taxon>Martelella</taxon>
    </lineage>
</organism>
<dbReference type="InterPro" id="IPR008927">
    <property type="entry name" value="6-PGluconate_DH-like_C_sf"/>
</dbReference>
<dbReference type="GO" id="GO:0050661">
    <property type="term" value="F:NADP binding"/>
    <property type="evidence" value="ECO:0007669"/>
    <property type="project" value="InterPro"/>
</dbReference>
<reference evidence="6 7" key="1">
    <citation type="submission" date="2017-03" db="EMBL/GenBank/DDBJ databases">
        <title>Foreign affairs: Plasmid Transfer between Roseobacters and Rhizobia.</title>
        <authorList>
            <person name="Bartling P."/>
            <person name="Bunk B."/>
            <person name="Overmann J."/>
            <person name="Brinkmann H."/>
            <person name="Petersen J."/>
        </authorList>
    </citation>
    <scope>NUCLEOTIDE SEQUENCE [LARGE SCALE GENOMIC DNA]</scope>
    <source>
        <strain evidence="6 7">MACL11</strain>
    </source>
</reference>
<evidence type="ECO:0000313" key="7">
    <source>
        <dbReference type="Proteomes" id="UP000191135"/>
    </source>
</evidence>
<dbReference type="Pfam" id="PF14833">
    <property type="entry name" value="NAD_binding_11"/>
    <property type="match status" value="1"/>
</dbReference>
<dbReference type="KEGG" id="mmed:Mame_00543"/>
<dbReference type="InterPro" id="IPR029154">
    <property type="entry name" value="HIBADH-like_NADP-bd"/>
</dbReference>
<dbReference type="GO" id="GO:0043718">
    <property type="term" value="F:2-hydroxymethylglutarate dehydrogenase activity"/>
    <property type="evidence" value="ECO:0007669"/>
    <property type="project" value="UniProtKB-EC"/>
</dbReference>
<dbReference type="InterPro" id="IPR013328">
    <property type="entry name" value="6PGD_dom2"/>
</dbReference>
<dbReference type="EMBL" id="CP020330">
    <property type="protein sequence ID" value="AQZ49926.1"/>
    <property type="molecule type" value="Genomic_DNA"/>
</dbReference>
<dbReference type="Proteomes" id="UP000191135">
    <property type="component" value="Chromosome"/>
</dbReference>
<keyword evidence="1 6" id="KW-0560">Oxidoreductase</keyword>
<dbReference type="GO" id="GO:0051287">
    <property type="term" value="F:NAD binding"/>
    <property type="evidence" value="ECO:0007669"/>
    <property type="project" value="InterPro"/>
</dbReference>
<name>A0A1U9YWW7_9HYPH</name>
<dbReference type="STRING" id="1122214.Mame_00543"/>
<evidence type="ECO:0000256" key="3">
    <source>
        <dbReference type="PIRSR" id="PIRSR000103-1"/>
    </source>
</evidence>
<keyword evidence="7" id="KW-1185">Reference proteome</keyword>
<dbReference type="RefSeq" id="WP_018066257.1">
    <property type="nucleotide sequence ID" value="NZ_AQWH01000021.1"/>
</dbReference>
<dbReference type="PANTHER" id="PTHR43060">
    <property type="entry name" value="3-HYDROXYISOBUTYRATE DEHYDROGENASE-LIKE 1, MITOCHONDRIAL-RELATED"/>
    <property type="match status" value="1"/>
</dbReference>